<protein>
    <submittedName>
        <fullName evidence="2">Uncharacterized protein</fullName>
    </submittedName>
</protein>
<keyword evidence="3" id="KW-1185">Reference proteome</keyword>
<name>A0ABR8D5E5_9NOST</name>
<gene>
    <name evidence="2" type="ORF">H6G83_10230</name>
</gene>
<accession>A0ABR8D5E5</accession>
<evidence type="ECO:0000256" key="1">
    <source>
        <dbReference type="SAM" id="SignalP"/>
    </source>
</evidence>
<keyword evidence="1" id="KW-0732">Signal</keyword>
<feature type="signal peptide" evidence="1">
    <location>
        <begin position="1"/>
        <end position="22"/>
    </location>
</feature>
<reference evidence="2 3" key="1">
    <citation type="journal article" date="2020" name="ISME J.">
        <title>Comparative genomics reveals insights into cyanobacterial evolution and habitat adaptation.</title>
        <authorList>
            <person name="Chen M.Y."/>
            <person name="Teng W.K."/>
            <person name="Zhao L."/>
            <person name="Hu C.X."/>
            <person name="Zhou Y.K."/>
            <person name="Han B.P."/>
            <person name="Song L.R."/>
            <person name="Shu W.S."/>
        </authorList>
    </citation>
    <scope>NUCLEOTIDE SEQUENCE [LARGE SCALE GENOMIC DNA]</scope>
    <source>
        <strain evidence="2 3">FACHB-119</strain>
    </source>
</reference>
<dbReference type="EMBL" id="JACJSG010000011">
    <property type="protein sequence ID" value="MBD2500978.1"/>
    <property type="molecule type" value="Genomic_DNA"/>
</dbReference>
<comment type="caution">
    <text evidence="2">The sequence shown here is derived from an EMBL/GenBank/DDBJ whole genome shotgun (WGS) entry which is preliminary data.</text>
</comment>
<dbReference type="RefSeq" id="WP_190470858.1">
    <property type="nucleotide sequence ID" value="NZ_JACJSG010000011.1"/>
</dbReference>
<proteinExistence type="predicted"/>
<evidence type="ECO:0000313" key="2">
    <source>
        <dbReference type="EMBL" id="MBD2500978.1"/>
    </source>
</evidence>
<feature type="chain" id="PRO_5046113618" evidence="1">
    <location>
        <begin position="23"/>
        <end position="203"/>
    </location>
</feature>
<organism evidence="2 3">
    <name type="scientific">Anabaena azotica FACHB-119</name>
    <dbReference type="NCBI Taxonomy" id="947527"/>
    <lineage>
        <taxon>Bacteria</taxon>
        <taxon>Bacillati</taxon>
        <taxon>Cyanobacteriota</taxon>
        <taxon>Cyanophyceae</taxon>
        <taxon>Nostocales</taxon>
        <taxon>Nostocaceae</taxon>
        <taxon>Anabaena</taxon>
        <taxon>Anabaena azotica</taxon>
    </lineage>
</organism>
<evidence type="ECO:0000313" key="3">
    <source>
        <dbReference type="Proteomes" id="UP000661112"/>
    </source>
</evidence>
<dbReference type="Proteomes" id="UP000661112">
    <property type="component" value="Unassembled WGS sequence"/>
</dbReference>
<sequence length="203" mass="22649">MRHKPLMLFIFITIISSGTASANIISAQANQVVSNPQVTVKSITQQIIDLELQQAVLDVTFTPQNPVMQNTNRKLQSLRKNLAQLQPQGGKTAVDIAVSQAIKARIGKLAVERALLNVTYTPTSPVIQDRERKIKSLNKRFLQLQPNNQTALNVAISQAIKAKMEELKIERALLQTKYSATHPNIVQINSQLRSLETHLVSRR</sequence>